<dbReference type="Proteomes" id="UP001345963">
    <property type="component" value="Unassembled WGS sequence"/>
</dbReference>
<accession>A0ABU7C2R0</accession>
<feature type="non-terminal residue" evidence="1">
    <location>
        <position position="78"/>
    </location>
</feature>
<reference evidence="1 2" key="1">
    <citation type="submission" date="2021-07" db="EMBL/GenBank/DDBJ databases">
        <authorList>
            <person name="Palmer J.M."/>
        </authorList>
    </citation>
    <scope>NUCLEOTIDE SEQUENCE [LARGE SCALE GENOMIC DNA]</scope>
    <source>
        <strain evidence="1 2">AT_MEX2019</strain>
        <tissue evidence="1">Muscle</tissue>
    </source>
</reference>
<sequence>MPERDIFSIRMPPVVRVNVVFLGQRCADELILGMSRGAWRQQARVHERFLKMVHPTIQIQMEMSYGNKTSCWKKAARE</sequence>
<proteinExistence type="predicted"/>
<keyword evidence="2" id="KW-1185">Reference proteome</keyword>
<name>A0ABU7C2R0_9TELE</name>
<evidence type="ECO:0000313" key="1">
    <source>
        <dbReference type="EMBL" id="MED6257017.1"/>
    </source>
</evidence>
<organism evidence="1 2">
    <name type="scientific">Ataeniobius toweri</name>
    <dbReference type="NCBI Taxonomy" id="208326"/>
    <lineage>
        <taxon>Eukaryota</taxon>
        <taxon>Metazoa</taxon>
        <taxon>Chordata</taxon>
        <taxon>Craniata</taxon>
        <taxon>Vertebrata</taxon>
        <taxon>Euteleostomi</taxon>
        <taxon>Actinopterygii</taxon>
        <taxon>Neopterygii</taxon>
        <taxon>Teleostei</taxon>
        <taxon>Neoteleostei</taxon>
        <taxon>Acanthomorphata</taxon>
        <taxon>Ovalentaria</taxon>
        <taxon>Atherinomorphae</taxon>
        <taxon>Cyprinodontiformes</taxon>
        <taxon>Goodeidae</taxon>
        <taxon>Ataeniobius</taxon>
    </lineage>
</organism>
<gene>
    <name evidence="1" type="ORF">ATANTOWER_006764</name>
</gene>
<evidence type="ECO:0000313" key="2">
    <source>
        <dbReference type="Proteomes" id="UP001345963"/>
    </source>
</evidence>
<dbReference type="EMBL" id="JAHUTI010078854">
    <property type="protein sequence ID" value="MED6257017.1"/>
    <property type="molecule type" value="Genomic_DNA"/>
</dbReference>
<protein>
    <submittedName>
        <fullName evidence="1">Uncharacterized protein</fullName>
    </submittedName>
</protein>
<comment type="caution">
    <text evidence="1">The sequence shown here is derived from an EMBL/GenBank/DDBJ whole genome shotgun (WGS) entry which is preliminary data.</text>
</comment>